<dbReference type="InterPro" id="IPR027450">
    <property type="entry name" value="AlkB-like"/>
</dbReference>
<gene>
    <name evidence="2" type="ORF">E1163_04925</name>
</gene>
<keyword evidence="3" id="KW-1185">Reference proteome</keyword>
<dbReference type="EMBL" id="SMLW01000392">
    <property type="protein sequence ID" value="MTI24282.1"/>
    <property type="molecule type" value="Genomic_DNA"/>
</dbReference>
<dbReference type="InterPro" id="IPR037151">
    <property type="entry name" value="AlkB-like_sf"/>
</dbReference>
<dbReference type="Proteomes" id="UP000798808">
    <property type="component" value="Unassembled WGS sequence"/>
</dbReference>
<dbReference type="RefSeq" id="WP_155170116.1">
    <property type="nucleotide sequence ID" value="NZ_BAAAFL010000053.1"/>
</dbReference>
<dbReference type="Gene3D" id="2.60.120.590">
    <property type="entry name" value="Alpha-ketoglutarate-dependent dioxygenase AlkB-like"/>
    <property type="match status" value="1"/>
</dbReference>
<dbReference type="PANTHER" id="PTHR31212:SF4">
    <property type="entry name" value="ALPHA-KETOGLUTARATE-DEPENDENT DIOXYGENASE ALKB HOMOLOG 3"/>
    <property type="match status" value="1"/>
</dbReference>
<keyword evidence="2" id="KW-0560">Oxidoreductase</keyword>
<dbReference type="InterPro" id="IPR032854">
    <property type="entry name" value="ALKBH3"/>
</dbReference>
<proteinExistence type="predicted"/>
<dbReference type="Pfam" id="PF13532">
    <property type="entry name" value="2OG-FeII_Oxy_2"/>
    <property type="match status" value="1"/>
</dbReference>
<protein>
    <submittedName>
        <fullName evidence="2">Alpha-ketoglutarate-dependent dioxygenase AlkB</fullName>
    </submittedName>
</protein>
<reference evidence="2 3" key="1">
    <citation type="submission" date="2019-02" db="EMBL/GenBank/DDBJ databases">
        <authorList>
            <person name="Goldberg S.R."/>
            <person name="Haltli B.A."/>
            <person name="Correa H."/>
            <person name="Russell K.G."/>
        </authorList>
    </citation>
    <scope>NUCLEOTIDE SEQUENCE [LARGE SCALE GENOMIC DNA]</scope>
    <source>
        <strain evidence="2 3">JCM 16186</strain>
    </source>
</reference>
<comment type="caution">
    <text evidence="2">The sequence shown here is derived from an EMBL/GenBank/DDBJ whole genome shotgun (WGS) entry which is preliminary data.</text>
</comment>
<dbReference type="GO" id="GO:0051213">
    <property type="term" value="F:dioxygenase activity"/>
    <property type="evidence" value="ECO:0007669"/>
    <property type="project" value="UniProtKB-KW"/>
</dbReference>
<organism evidence="2 3">
    <name type="scientific">Fulvivirga kasyanovii</name>
    <dbReference type="NCBI Taxonomy" id="396812"/>
    <lineage>
        <taxon>Bacteria</taxon>
        <taxon>Pseudomonadati</taxon>
        <taxon>Bacteroidota</taxon>
        <taxon>Cytophagia</taxon>
        <taxon>Cytophagales</taxon>
        <taxon>Fulvivirgaceae</taxon>
        <taxon>Fulvivirga</taxon>
    </lineage>
</organism>
<feature type="domain" description="Fe2OG dioxygenase" evidence="1">
    <location>
        <begin position="73"/>
        <end position="170"/>
    </location>
</feature>
<dbReference type="SUPFAM" id="SSF51197">
    <property type="entry name" value="Clavaminate synthase-like"/>
    <property type="match status" value="1"/>
</dbReference>
<dbReference type="InterPro" id="IPR005123">
    <property type="entry name" value="Oxoglu/Fe-dep_dioxygenase_dom"/>
</dbReference>
<accession>A0ABW9RKA3</accession>
<sequence length="170" mass="19476">MDGITYIDKFISNPSELFEVLRTTVAWDTRMAARKTASYGKAYNYSQISYPYQTFTEELEEIATSISKILKFLPNNCLINYYSDGKSSMGFHSDQTDILHEGTGVAIVSIGETRTLQFRNINNKEVVKDYELMSGSLIYMSNEVQHSWQHAIPKSDTINGRMSLTFRKIR</sequence>
<keyword evidence="2" id="KW-0223">Dioxygenase</keyword>
<dbReference type="PROSITE" id="PS51471">
    <property type="entry name" value="FE2OG_OXY"/>
    <property type="match status" value="1"/>
</dbReference>
<evidence type="ECO:0000259" key="1">
    <source>
        <dbReference type="PROSITE" id="PS51471"/>
    </source>
</evidence>
<name>A0ABW9RKA3_9BACT</name>
<dbReference type="PANTHER" id="PTHR31212">
    <property type="entry name" value="ALPHA-KETOGLUTARATE-DEPENDENT DIOXYGENASE ALKB HOMOLOG 3"/>
    <property type="match status" value="1"/>
</dbReference>
<evidence type="ECO:0000313" key="3">
    <source>
        <dbReference type="Proteomes" id="UP000798808"/>
    </source>
</evidence>
<evidence type="ECO:0000313" key="2">
    <source>
        <dbReference type="EMBL" id="MTI24282.1"/>
    </source>
</evidence>